<reference evidence="1" key="1">
    <citation type="submission" date="2024-09" db="EMBL/GenBank/DDBJ databases">
        <title>Black Yeasts Isolated from many extreme environments.</title>
        <authorList>
            <person name="Coleine C."/>
            <person name="Stajich J.E."/>
            <person name="Selbmann L."/>
        </authorList>
    </citation>
    <scope>NUCLEOTIDE SEQUENCE</scope>
    <source>
        <strain evidence="1">CCFEE 5737</strain>
    </source>
</reference>
<protein>
    <submittedName>
        <fullName evidence="1">Uncharacterized protein</fullName>
    </submittedName>
</protein>
<comment type="caution">
    <text evidence="1">The sequence shown here is derived from an EMBL/GenBank/DDBJ whole genome shotgun (WGS) entry which is preliminary data.</text>
</comment>
<organism evidence="1 2">
    <name type="scientific">Coniosporium uncinatum</name>
    <dbReference type="NCBI Taxonomy" id="93489"/>
    <lineage>
        <taxon>Eukaryota</taxon>
        <taxon>Fungi</taxon>
        <taxon>Dikarya</taxon>
        <taxon>Ascomycota</taxon>
        <taxon>Pezizomycotina</taxon>
        <taxon>Dothideomycetes</taxon>
        <taxon>Dothideomycetes incertae sedis</taxon>
        <taxon>Coniosporium</taxon>
    </lineage>
</organism>
<evidence type="ECO:0000313" key="2">
    <source>
        <dbReference type="Proteomes" id="UP001186974"/>
    </source>
</evidence>
<dbReference type="EMBL" id="JAWDJW010000143">
    <property type="protein sequence ID" value="KAK3081509.1"/>
    <property type="molecule type" value="Genomic_DNA"/>
</dbReference>
<evidence type="ECO:0000313" key="1">
    <source>
        <dbReference type="EMBL" id="KAK3081509.1"/>
    </source>
</evidence>
<name>A0ACC3DXH2_9PEZI</name>
<proteinExistence type="predicted"/>
<gene>
    <name evidence="1" type="ORF">LTS18_005928</name>
</gene>
<accession>A0ACC3DXH2</accession>
<sequence length="327" mass="34435">MHPTSPDVRPTGSDIILLAPTPSDGIDIFISDECFDNLKRVVEAECTQLSDPNCLPNALAVFQDVDNDSLERRAVPLISAGTAGNIVLAGGAVAVGAVFSAILKVLLIYNTIKTSSAGPHLHLPPGSIQQVAKYTVYPNVINVETAANDQNRATITTPPQSQTTSHGLPGRFLSDLLQIGSILPRPADQDLQNDLDDMYGFAHLTLKKDLSSDQINLIVPAGFWLASTAEKIAIGPENVIPATAILQIHTVSSISSSPSTSAPSMSSTSAGGNPTRTVLPKPSRSPCPPDDRWPVCSNCGGDKGQGNCKGVSRRTRETQGFGVIGDH</sequence>
<keyword evidence="2" id="KW-1185">Reference proteome</keyword>
<dbReference type="Proteomes" id="UP001186974">
    <property type="component" value="Unassembled WGS sequence"/>
</dbReference>